<feature type="transmembrane region" description="Helical" evidence="1">
    <location>
        <begin position="74"/>
        <end position="92"/>
    </location>
</feature>
<gene>
    <name evidence="2" type="ORF">SAMN02910429_01933</name>
</gene>
<dbReference type="RefSeq" id="WP_074730829.1">
    <property type="nucleotide sequence ID" value="NZ_FOGW01000023.1"/>
</dbReference>
<keyword evidence="1" id="KW-0472">Membrane</keyword>
<evidence type="ECO:0000313" key="2">
    <source>
        <dbReference type="EMBL" id="SES04435.1"/>
    </source>
</evidence>
<name>A0A1H9U4L0_9FIRM</name>
<evidence type="ECO:0000256" key="1">
    <source>
        <dbReference type="SAM" id="Phobius"/>
    </source>
</evidence>
<feature type="transmembrane region" description="Helical" evidence="1">
    <location>
        <begin position="161"/>
        <end position="182"/>
    </location>
</feature>
<dbReference type="AlphaFoldDB" id="A0A1H9U4L0"/>
<dbReference type="Pfam" id="PF19845">
    <property type="entry name" value="DUF6320"/>
    <property type="match status" value="1"/>
</dbReference>
<protein>
    <recommendedName>
        <fullName evidence="4">Zinc ribbon domain-containing protein</fullName>
    </recommendedName>
</protein>
<accession>A0A1H9U4L0</accession>
<evidence type="ECO:0008006" key="4">
    <source>
        <dbReference type="Google" id="ProtNLM"/>
    </source>
</evidence>
<dbReference type="EMBL" id="FOGW01000023">
    <property type="protein sequence ID" value="SES04435.1"/>
    <property type="molecule type" value="Genomic_DNA"/>
</dbReference>
<dbReference type="InterPro" id="IPR046283">
    <property type="entry name" value="DUF6320"/>
</dbReference>
<evidence type="ECO:0000313" key="3">
    <source>
        <dbReference type="Proteomes" id="UP000182471"/>
    </source>
</evidence>
<keyword evidence="3" id="KW-1185">Reference proteome</keyword>
<dbReference type="Proteomes" id="UP000182471">
    <property type="component" value="Unassembled WGS sequence"/>
</dbReference>
<feature type="transmembrane region" description="Helical" evidence="1">
    <location>
        <begin position="188"/>
        <end position="209"/>
    </location>
</feature>
<keyword evidence="1" id="KW-1133">Transmembrane helix</keyword>
<feature type="transmembrane region" description="Helical" evidence="1">
    <location>
        <begin position="131"/>
        <end position="154"/>
    </location>
</feature>
<feature type="transmembrane region" description="Helical" evidence="1">
    <location>
        <begin position="104"/>
        <end position="125"/>
    </location>
</feature>
<reference evidence="3" key="1">
    <citation type="submission" date="2016-10" db="EMBL/GenBank/DDBJ databases">
        <authorList>
            <person name="Varghese N."/>
            <person name="Submissions S."/>
        </authorList>
    </citation>
    <scope>NUCLEOTIDE SEQUENCE [LARGE SCALE GENOMIC DNA]</scope>
    <source>
        <strain evidence="3">S1b</strain>
    </source>
</reference>
<sequence length="223" mass="25331">MARCKKCNVEILDDTDRCPLCNLILKKNDKEISELYPLDVIATTRKHRLLANIMLFVSIVLQTIAFWHDYDAHGVKIMWSLIIGMAIIYTNVVVRLTIMGRSGFLFKIAGVCFFALVFCVLGDFVMGYKGWSIEVVVPIVMMGLHLFIFILMLAHRKHWQSYIMIQVALVAIGVVLVTIGALGFIKHVILLNVSTALSIFMFLGIVIIGDKRAKTELKRRFHM</sequence>
<feature type="transmembrane region" description="Helical" evidence="1">
    <location>
        <begin position="49"/>
        <end position="68"/>
    </location>
</feature>
<proteinExistence type="predicted"/>
<keyword evidence="1" id="KW-0812">Transmembrane</keyword>
<organism evidence="2 3">
    <name type="scientific">Lachnobacterium bovis</name>
    <dbReference type="NCBI Taxonomy" id="140626"/>
    <lineage>
        <taxon>Bacteria</taxon>
        <taxon>Bacillati</taxon>
        <taxon>Bacillota</taxon>
        <taxon>Clostridia</taxon>
        <taxon>Lachnospirales</taxon>
        <taxon>Lachnospiraceae</taxon>
        <taxon>Lachnobacterium</taxon>
    </lineage>
</organism>